<gene>
    <name evidence="6" type="ORF">SAMN04489732_10742</name>
</gene>
<dbReference type="EMBL" id="FOEF01000007">
    <property type="protein sequence ID" value="SEP37651.1"/>
    <property type="molecule type" value="Genomic_DNA"/>
</dbReference>
<keyword evidence="4" id="KW-0732">Signal</keyword>
<dbReference type="GO" id="GO:0004252">
    <property type="term" value="F:serine-type endopeptidase activity"/>
    <property type="evidence" value="ECO:0007669"/>
    <property type="project" value="InterPro"/>
</dbReference>
<dbReference type="PANTHER" id="PTHR14218">
    <property type="entry name" value="PROTEASE S8 TRIPEPTIDYL PEPTIDASE I CLN2"/>
    <property type="match status" value="1"/>
</dbReference>
<dbReference type="OrthoDB" id="3480681at2"/>
<dbReference type="AlphaFoldDB" id="A0A1H8XCY0"/>
<evidence type="ECO:0000256" key="1">
    <source>
        <dbReference type="ARBA" id="ARBA00022670"/>
    </source>
</evidence>
<keyword evidence="7" id="KW-1185">Reference proteome</keyword>
<accession>A0A1H8XCY0</accession>
<dbReference type="PROSITE" id="PS51695">
    <property type="entry name" value="SEDOLISIN"/>
    <property type="match status" value="1"/>
</dbReference>
<protein>
    <recommendedName>
        <fullName evidence="5">Peptidase S53 domain-containing protein</fullName>
    </recommendedName>
</protein>
<evidence type="ECO:0000313" key="7">
    <source>
        <dbReference type="Proteomes" id="UP000198582"/>
    </source>
</evidence>
<proteinExistence type="predicted"/>
<dbReference type="Proteomes" id="UP000198582">
    <property type="component" value="Unassembled WGS sequence"/>
</dbReference>
<dbReference type="GO" id="GO:0006508">
    <property type="term" value="P:proteolysis"/>
    <property type="evidence" value="ECO:0007669"/>
    <property type="project" value="UniProtKB-KW"/>
</dbReference>
<dbReference type="RefSeq" id="WP_091617974.1">
    <property type="nucleotide sequence ID" value="NZ_FOEF01000007.1"/>
</dbReference>
<evidence type="ECO:0000259" key="5">
    <source>
        <dbReference type="PROSITE" id="PS51695"/>
    </source>
</evidence>
<dbReference type="InterPro" id="IPR030400">
    <property type="entry name" value="Sedolisin_dom"/>
</dbReference>
<evidence type="ECO:0000256" key="3">
    <source>
        <dbReference type="ARBA" id="ARBA00022825"/>
    </source>
</evidence>
<dbReference type="Gene3D" id="3.40.50.200">
    <property type="entry name" value="Peptidase S8/S53 domain"/>
    <property type="match status" value="1"/>
</dbReference>
<keyword evidence="1" id="KW-0645">Protease</keyword>
<dbReference type="InterPro" id="IPR036852">
    <property type="entry name" value="Peptidase_S8/S53_dom_sf"/>
</dbReference>
<dbReference type="STRING" id="394193.SAMN04489732_10742"/>
<feature type="signal peptide" evidence="4">
    <location>
        <begin position="1"/>
        <end position="23"/>
    </location>
</feature>
<evidence type="ECO:0000313" key="6">
    <source>
        <dbReference type="EMBL" id="SEP37651.1"/>
    </source>
</evidence>
<reference evidence="6 7" key="1">
    <citation type="submission" date="2016-10" db="EMBL/GenBank/DDBJ databases">
        <authorList>
            <person name="de Groot N.N."/>
        </authorList>
    </citation>
    <scope>NUCLEOTIDE SEQUENCE [LARGE SCALE GENOMIC DNA]</scope>
    <source>
        <strain evidence="6 7">DSM 44993</strain>
    </source>
</reference>
<evidence type="ECO:0000256" key="2">
    <source>
        <dbReference type="ARBA" id="ARBA00022801"/>
    </source>
</evidence>
<keyword evidence="3" id="KW-0720">Serine protease</keyword>
<evidence type="ECO:0000256" key="4">
    <source>
        <dbReference type="SAM" id="SignalP"/>
    </source>
</evidence>
<dbReference type="SUPFAM" id="SSF52743">
    <property type="entry name" value="Subtilisin-like"/>
    <property type="match status" value="1"/>
</dbReference>
<dbReference type="PANTHER" id="PTHR14218:SF15">
    <property type="entry name" value="TRIPEPTIDYL-PEPTIDASE 1"/>
    <property type="match status" value="1"/>
</dbReference>
<dbReference type="PROSITE" id="PS00138">
    <property type="entry name" value="SUBTILASE_SER"/>
    <property type="match status" value="1"/>
</dbReference>
<dbReference type="InterPro" id="IPR023828">
    <property type="entry name" value="Peptidase_S8_Ser-AS"/>
</dbReference>
<organism evidence="6 7">
    <name type="scientific">Amycolatopsis saalfeldensis</name>
    <dbReference type="NCBI Taxonomy" id="394193"/>
    <lineage>
        <taxon>Bacteria</taxon>
        <taxon>Bacillati</taxon>
        <taxon>Actinomycetota</taxon>
        <taxon>Actinomycetes</taxon>
        <taxon>Pseudonocardiales</taxon>
        <taxon>Pseudonocardiaceae</taxon>
        <taxon>Amycolatopsis</taxon>
    </lineage>
</organism>
<feature type="domain" description="Peptidase S53" evidence="5">
    <location>
        <begin position="67"/>
        <end position="442"/>
    </location>
</feature>
<dbReference type="InterPro" id="IPR050819">
    <property type="entry name" value="Tripeptidyl-peptidase_I"/>
</dbReference>
<dbReference type="GO" id="GO:0008240">
    <property type="term" value="F:tripeptidyl-peptidase activity"/>
    <property type="evidence" value="ECO:0007669"/>
    <property type="project" value="TreeGrafter"/>
</dbReference>
<sequence length="547" mass="55915">MKKKISLTLVALAVGVCSLPAAAAAGATDSAAAVQPNPEHVKTLTAVLQNMTENYPKFAKLTPGASDVLDYRVGDLWRKGIDGTGTTIALIEGWDDPGINQVIQDFDRTYGLPDPEIQTIYPSGDGHLPAQCPPGMVALGSYGSCDAWVGELRLDVEAAHLIAPYAKILISATPAESEITGDAASEVAPPELMQAVEHISEHHLADAISISDNTGESTYSAGAAQITAQDPGPLTAAAAGIPVMVGTGDCGVVQNLAVANAQCGSTTATPDTAVWDDSPWVTAIGGSVPNLDASGARTGPDPLWHKGKFSEGAGYSSVYPRPDYQDGVGAITGSGMRSVPDITMDAQKGTSEAGPMFAAVLALAAQLNHGSVGPVNDVLYRVLGPRGPQAGVSDVVSGDNSVPTASGDGVLVPGFAAGAGFDVASGWGTIDASKFVPALVSAVRAQDEDTSPQRKAAEALARLRHGVRLTATDVGKGGLTYAAATGFLPQHPVKLAIDGRAVATLTANTLGSVTYLIDPARLTLPAGRHTLTLGSMLLTETAGFRSR</sequence>
<keyword evidence="2" id="KW-0378">Hydrolase</keyword>
<name>A0A1H8XCY0_9PSEU</name>
<feature type="chain" id="PRO_5039251971" description="Peptidase S53 domain-containing protein" evidence="4">
    <location>
        <begin position="24"/>
        <end position="547"/>
    </location>
</feature>